<dbReference type="InterPro" id="IPR015424">
    <property type="entry name" value="PyrdxlP-dep_Trfase"/>
</dbReference>
<dbReference type="Pfam" id="PF00155">
    <property type="entry name" value="Aminotran_1_2"/>
    <property type="match status" value="1"/>
</dbReference>
<dbReference type="GO" id="GO:0048472">
    <property type="term" value="F:threonine-phosphate decarboxylase activity"/>
    <property type="evidence" value="ECO:0007669"/>
    <property type="project" value="UniProtKB-EC"/>
</dbReference>
<evidence type="ECO:0000256" key="6">
    <source>
        <dbReference type="ARBA" id="ARBA00022898"/>
    </source>
</evidence>
<accession>A0A923HHQ7</accession>
<dbReference type="InterPro" id="IPR015422">
    <property type="entry name" value="PyrdxlP-dep_Trfase_small"/>
</dbReference>
<dbReference type="EC" id="4.1.1.81" evidence="4"/>
<comment type="cofactor">
    <cofactor evidence="1">
        <name>pyridoxal 5'-phosphate</name>
        <dbReference type="ChEBI" id="CHEBI:597326"/>
    </cofactor>
</comment>
<keyword evidence="5" id="KW-0169">Cobalamin biosynthesis</keyword>
<sequence length="345" mass="38062">MLAHGGNLRDAVKNFKRPLEQWLDLSTGINPHFYPAPVLADNAWHRLPEHSDELIIAAQTYYAAPTMLAVAGTQAAIQALPLLRHHLHGVARVVVSAPSYAEHAHQWRRAGNQVTEANYVSVDSMVDQADVVVLCNPNNPTGEIIAPEQLLKWAERLAQRGGWLVVDEAFGDTLPMLSVAAETQQSGLIVLRSVGKFFGLAGIRLGFVAAQTELLQQLAAMLGPWAVSGPAQQIAIAALNDRVWQMATRTLLHAQGERLRSLLKQHGINSSGTDLFQWASHRDLDGQTEILWHFMAERGVWLRWFPEASDRLHGGPHGLRFGLPGSEAGWQLLSSTLNEWTQQHV</sequence>
<proteinExistence type="predicted"/>
<dbReference type="PROSITE" id="PS00105">
    <property type="entry name" value="AA_TRANSFER_CLASS_1"/>
    <property type="match status" value="1"/>
</dbReference>
<gene>
    <name evidence="11" type="ORF">H8K32_07230</name>
</gene>
<dbReference type="CDD" id="cd00609">
    <property type="entry name" value="AAT_like"/>
    <property type="match status" value="1"/>
</dbReference>
<protein>
    <recommendedName>
        <fullName evidence="4">threonine-phosphate decarboxylase</fullName>
        <ecNumber evidence="4">4.1.1.81</ecNumber>
    </recommendedName>
    <alternativeName>
        <fullName evidence="8">L-threonine-O-3-phosphate decarboxylase</fullName>
    </alternativeName>
</protein>
<organism evidence="11 12">
    <name type="scientific">Undibacterium jejuense</name>
    <dbReference type="NCBI Taxonomy" id="1344949"/>
    <lineage>
        <taxon>Bacteria</taxon>
        <taxon>Pseudomonadati</taxon>
        <taxon>Pseudomonadota</taxon>
        <taxon>Betaproteobacteria</taxon>
        <taxon>Burkholderiales</taxon>
        <taxon>Oxalobacteraceae</taxon>
        <taxon>Undibacterium</taxon>
    </lineage>
</organism>
<dbReference type="AlphaFoldDB" id="A0A923HHQ7"/>
<dbReference type="SUPFAM" id="SSF53383">
    <property type="entry name" value="PLP-dependent transferases"/>
    <property type="match status" value="1"/>
</dbReference>
<dbReference type="InterPro" id="IPR004838">
    <property type="entry name" value="NHTrfase_class1_PyrdxlP-BS"/>
</dbReference>
<dbReference type="PANTHER" id="PTHR42885">
    <property type="entry name" value="HISTIDINOL-PHOSPHATE AMINOTRANSFERASE-RELATED"/>
    <property type="match status" value="1"/>
</dbReference>
<keyword evidence="7 11" id="KW-0456">Lyase</keyword>
<dbReference type="InterPro" id="IPR004839">
    <property type="entry name" value="Aminotransferase_I/II_large"/>
</dbReference>
<dbReference type="NCBIfam" id="TIGR01140">
    <property type="entry name" value="L_thr_O3P_dcar"/>
    <property type="match status" value="1"/>
</dbReference>
<evidence type="ECO:0000256" key="9">
    <source>
        <dbReference type="ARBA" id="ARBA00048531"/>
    </source>
</evidence>
<evidence type="ECO:0000256" key="4">
    <source>
        <dbReference type="ARBA" id="ARBA00012285"/>
    </source>
</evidence>
<evidence type="ECO:0000256" key="2">
    <source>
        <dbReference type="ARBA" id="ARBA00003444"/>
    </source>
</evidence>
<feature type="domain" description="Aminotransferase class I/classII large" evidence="10">
    <location>
        <begin position="65"/>
        <end position="302"/>
    </location>
</feature>
<evidence type="ECO:0000256" key="1">
    <source>
        <dbReference type="ARBA" id="ARBA00001933"/>
    </source>
</evidence>
<dbReference type="InterPro" id="IPR015421">
    <property type="entry name" value="PyrdxlP-dep_Trfase_major"/>
</dbReference>
<evidence type="ECO:0000313" key="11">
    <source>
        <dbReference type="EMBL" id="MBC3861887.1"/>
    </source>
</evidence>
<comment type="pathway">
    <text evidence="3">Cofactor biosynthesis; adenosylcobalamin biosynthesis.</text>
</comment>
<comment type="catalytic activity">
    <reaction evidence="9">
        <text>O-phospho-L-threonine + H(+) = (R)-1-aminopropan-2-yl phosphate + CO2</text>
        <dbReference type="Rhea" id="RHEA:11492"/>
        <dbReference type="ChEBI" id="CHEBI:15378"/>
        <dbReference type="ChEBI" id="CHEBI:16526"/>
        <dbReference type="ChEBI" id="CHEBI:58563"/>
        <dbReference type="ChEBI" id="CHEBI:58675"/>
        <dbReference type="EC" id="4.1.1.81"/>
    </reaction>
</comment>
<evidence type="ECO:0000313" key="12">
    <source>
        <dbReference type="Proteomes" id="UP000634011"/>
    </source>
</evidence>
<evidence type="ECO:0000256" key="3">
    <source>
        <dbReference type="ARBA" id="ARBA00004953"/>
    </source>
</evidence>
<dbReference type="Proteomes" id="UP000634011">
    <property type="component" value="Unassembled WGS sequence"/>
</dbReference>
<dbReference type="EMBL" id="JACOFV010000005">
    <property type="protein sequence ID" value="MBC3861887.1"/>
    <property type="molecule type" value="Genomic_DNA"/>
</dbReference>
<reference evidence="11" key="1">
    <citation type="submission" date="2020-08" db="EMBL/GenBank/DDBJ databases">
        <title>Novel species isolated from subtropical streams in China.</title>
        <authorList>
            <person name="Lu H."/>
        </authorList>
    </citation>
    <scope>NUCLEOTIDE SEQUENCE</scope>
    <source>
        <strain evidence="11">KACC 12607</strain>
    </source>
</reference>
<dbReference type="InterPro" id="IPR005860">
    <property type="entry name" value="CobD"/>
</dbReference>
<dbReference type="PANTHER" id="PTHR42885:SF1">
    <property type="entry name" value="THREONINE-PHOSPHATE DECARBOXYLASE"/>
    <property type="match status" value="1"/>
</dbReference>
<dbReference type="GO" id="GO:0009236">
    <property type="term" value="P:cobalamin biosynthetic process"/>
    <property type="evidence" value="ECO:0007669"/>
    <property type="project" value="UniProtKB-KW"/>
</dbReference>
<evidence type="ECO:0000256" key="8">
    <source>
        <dbReference type="ARBA" id="ARBA00029996"/>
    </source>
</evidence>
<dbReference type="Gene3D" id="3.90.1150.10">
    <property type="entry name" value="Aspartate Aminotransferase, domain 1"/>
    <property type="match status" value="1"/>
</dbReference>
<keyword evidence="12" id="KW-1185">Reference proteome</keyword>
<dbReference type="RefSeq" id="WP_186911913.1">
    <property type="nucleotide sequence ID" value="NZ_JACOFV010000005.1"/>
</dbReference>
<comment type="caution">
    <text evidence="11">The sequence shown here is derived from an EMBL/GenBank/DDBJ whole genome shotgun (WGS) entry which is preliminary data.</text>
</comment>
<name>A0A923HHQ7_9BURK</name>
<dbReference type="GO" id="GO:0030170">
    <property type="term" value="F:pyridoxal phosphate binding"/>
    <property type="evidence" value="ECO:0007669"/>
    <property type="project" value="InterPro"/>
</dbReference>
<dbReference type="Gene3D" id="3.40.640.10">
    <property type="entry name" value="Type I PLP-dependent aspartate aminotransferase-like (Major domain)"/>
    <property type="match status" value="1"/>
</dbReference>
<keyword evidence="6" id="KW-0663">Pyridoxal phosphate</keyword>
<evidence type="ECO:0000256" key="5">
    <source>
        <dbReference type="ARBA" id="ARBA00022573"/>
    </source>
</evidence>
<evidence type="ECO:0000259" key="10">
    <source>
        <dbReference type="Pfam" id="PF00155"/>
    </source>
</evidence>
<comment type="function">
    <text evidence="2">Decarboxylates L-threonine-O-3-phosphate to yield (R)-1-amino-2-propanol O-2-phosphate, the precursor for the linkage between the nucleotide loop and the corrin ring in cobalamin.</text>
</comment>
<evidence type="ECO:0000256" key="7">
    <source>
        <dbReference type="ARBA" id="ARBA00023239"/>
    </source>
</evidence>